<evidence type="ECO:0000313" key="2">
    <source>
        <dbReference type="Proteomes" id="UP000290273"/>
    </source>
</evidence>
<sequence length="166" mass="19214">MSLYNDWKNMVIDYVKTRGEEAFWNEYGSIEKSIYTQILSNKTTEINGTLKDIAEKYDTSIIFFVGFLDGLSDSLVEPLDLENIEEDSKLNLNIDLEKLYLNMLDAKADYLYNLPQWDAIFSIKKRKEIHTEWKNSKTVVNENKVGRNDPCPCGSGKKYKKCCGKN</sequence>
<organism evidence="1 2">
    <name type="scientific">Clostridium tetani</name>
    <dbReference type="NCBI Taxonomy" id="1513"/>
    <lineage>
        <taxon>Bacteria</taxon>
        <taxon>Bacillati</taxon>
        <taxon>Bacillota</taxon>
        <taxon>Clostridia</taxon>
        <taxon>Eubacteriales</taxon>
        <taxon>Clostridiaceae</taxon>
        <taxon>Clostridium</taxon>
    </lineage>
</organism>
<dbReference type="SUPFAM" id="SSF103642">
    <property type="entry name" value="Sec-C motif"/>
    <property type="match status" value="1"/>
</dbReference>
<dbReference type="InterPro" id="IPR004027">
    <property type="entry name" value="SEC_C_motif"/>
</dbReference>
<evidence type="ECO:0008006" key="3">
    <source>
        <dbReference type="Google" id="ProtNLM"/>
    </source>
</evidence>
<dbReference type="Gene3D" id="3.10.450.50">
    <property type="match status" value="1"/>
</dbReference>
<gene>
    <name evidence="1" type="ORF">DP131_02260</name>
</gene>
<reference evidence="1 2" key="1">
    <citation type="submission" date="2018-06" db="EMBL/GenBank/DDBJ databases">
        <title>Genome conservation of Clostridium tetani.</title>
        <authorList>
            <person name="Bruggemann H."/>
            <person name="Popoff M.R."/>
        </authorList>
    </citation>
    <scope>NUCLEOTIDE SEQUENCE [LARGE SCALE GENOMIC DNA]</scope>
    <source>
        <strain evidence="1 2">63.05</strain>
    </source>
</reference>
<comment type="caution">
    <text evidence="1">The sequence shown here is derived from an EMBL/GenBank/DDBJ whole genome shotgun (WGS) entry which is preliminary data.</text>
</comment>
<dbReference type="Proteomes" id="UP000290273">
    <property type="component" value="Unassembled WGS sequence"/>
</dbReference>
<dbReference type="PANTHER" id="PTHR33747:SF1">
    <property type="entry name" value="ADENYLATE CYCLASE-ASSOCIATED CAP C-TERMINAL DOMAIN-CONTAINING PROTEIN"/>
    <property type="match status" value="1"/>
</dbReference>
<dbReference type="NCBIfam" id="NF004088">
    <property type="entry name" value="PRK05590.1"/>
    <property type="match status" value="1"/>
</dbReference>
<dbReference type="RefSeq" id="WP_023436980.1">
    <property type="nucleotide sequence ID" value="NZ_CASHSW010000009.1"/>
</dbReference>
<protein>
    <recommendedName>
        <fullName evidence="3">SEC-C domain-containing protein</fullName>
    </recommendedName>
</protein>
<dbReference type="Pfam" id="PF02810">
    <property type="entry name" value="SEC-C"/>
    <property type="match status" value="1"/>
</dbReference>
<dbReference type="EMBL" id="QMAU01000013">
    <property type="protein sequence ID" value="RXI58266.1"/>
    <property type="molecule type" value="Genomic_DNA"/>
</dbReference>
<evidence type="ECO:0000313" key="1">
    <source>
        <dbReference type="EMBL" id="RXI58266.1"/>
    </source>
</evidence>
<dbReference type="PANTHER" id="PTHR33747">
    <property type="entry name" value="UPF0225 PROTEIN SCO1677"/>
    <property type="match status" value="1"/>
</dbReference>
<proteinExistence type="predicted"/>
<accession>A0ABY0ES20</accession>
<name>A0ABY0ES20_CLOTA</name>